<feature type="transmembrane region" description="Helical" evidence="5">
    <location>
        <begin position="47"/>
        <end position="67"/>
    </location>
</feature>
<evidence type="ECO:0000313" key="7">
    <source>
        <dbReference type="EMBL" id="QHS84234.1"/>
    </source>
</evidence>
<protein>
    <recommendedName>
        <fullName evidence="6">TLC domain-containing protein</fullName>
    </recommendedName>
</protein>
<evidence type="ECO:0000256" key="2">
    <source>
        <dbReference type="ARBA" id="ARBA00022692"/>
    </source>
</evidence>
<dbReference type="EMBL" id="MN738775">
    <property type="protein sequence ID" value="QHS84234.1"/>
    <property type="molecule type" value="Genomic_DNA"/>
</dbReference>
<comment type="subcellular location">
    <subcellularLocation>
        <location evidence="1">Membrane</location>
        <topology evidence="1">Multi-pass membrane protein</topology>
    </subcellularLocation>
</comment>
<reference evidence="7" key="1">
    <citation type="journal article" date="2020" name="Nature">
        <title>Giant virus diversity and host interactions through global metagenomics.</title>
        <authorList>
            <person name="Schulz F."/>
            <person name="Roux S."/>
            <person name="Paez-Espino D."/>
            <person name="Jungbluth S."/>
            <person name="Walsh D.A."/>
            <person name="Denef V.J."/>
            <person name="McMahon K.D."/>
            <person name="Konstantinidis K.T."/>
            <person name="Eloe-Fadrosh E.A."/>
            <person name="Kyrpides N.C."/>
            <person name="Woyke T."/>
        </authorList>
    </citation>
    <scope>NUCLEOTIDE SEQUENCE</scope>
    <source>
        <strain evidence="7">GVMAG-S-ERX555965-48</strain>
    </source>
</reference>
<feature type="transmembrane region" description="Helical" evidence="5">
    <location>
        <begin position="79"/>
        <end position="98"/>
    </location>
</feature>
<feature type="domain" description="TLC" evidence="6">
    <location>
        <begin position="35"/>
        <end position="230"/>
    </location>
</feature>
<dbReference type="AlphaFoldDB" id="A0A6C0AWN0"/>
<evidence type="ECO:0000256" key="1">
    <source>
        <dbReference type="ARBA" id="ARBA00004141"/>
    </source>
</evidence>
<evidence type="ECO:0000256" key="4">
    <source>
        <dbReference type="ARBA" id="ARBA00023136"/>
    </source>
</evidence>
<feature type="transmembrane region" description="Helical" evidence="5">
    <location>
        <begin position="159"/>
        <end position="185"/>
    </location>
</feature>
<feature type="transmembrane region" description="Helical" evidence="5">
    <location>
        <begin position="104"/>
        <end position="122"/>
    </location>
</feature>
<dbReference type="GO" id="GO:0055088">
    <property type="term" value="P:lipid homeostasis"/>
    <property type="evidence" value="ECO:0007669"/>
    <property type="project" value="TreeGrafter"/>
</dbReference>
<feature type="transmembrane region" description="Helical" evidence="5">
    <location>
        <begin position="197"/>
        <end position="219"/>
    </location>
</feature>
<dbReference type="SMART" id="SM00724">
    <property type="entry name" value="TLC"/>
    <property type="match status" value="1"/>
</dbReference>
<accession>A0A6C0AWN0</accession>
<evidence type="ECO:0000256" key="5">
    <source>
        <dbReference type="SAM" id="Phobius"/>
    </source>
</evidence>
<dbReference type="InterPro" id="IPR050846">
    <property type="entry name" value="TLCD"/>
</dbReference>
<keyword evidence="2 5" id="KW-0812">Transmembrane</keyword>
<organism evidence="7">
    <name type="scientific">viral metagenome</name>
    <dbReference type="NCBI Taxonomy" id="1070528"/>
    <lineage>
        <taxon>unclassified sequences</taxon>
        <taxon>metagenomes</taxon>
        <taxon>organismal metagenomes</taxon>
    </lineage>
</organism>
<dbReference type="GO" id="GO:0005783">
    <property type="term" value="C:endoplasmic reticulum"/>
    <property type="evidence" value="ECO:0007669"/>
    <property type="project" value="TreeGrafter"/>
</dbReference>
<dbReference type="Pfam" id="PF03798">
    <property type="entry name" value="TRAM_LAG1_CLN8"/>
    <property type="match status" value="1"/>
</dbReference>
<evidence type="ECO:0000256" key="3">
    <source>
        <dbReference type="ARBA" id="ARBA00022989"/>
    </source>
</evidence>
<dbReference type="GO" id="GO:0016020">
    <property type="term" value="C:membrane"/>
    <property type="evidence" value="ECO:0007669"/>
    <property type="project" value="UniProtKB-SubCell"/>
</dbReference>
<name>A0A6C0AWN0_9ZZZZ</name>
<dbReference type="PROSITE" id="PS50922">
    <property type="entry name" value="TLC"/>
    <property type="match status" value="1"/>
</dbReference>
<evidence type="ECO:0000259" key="6">
    <source>
        <dbReference type="PROSITE" id="PS50922"/>
    </source>
</evidence>
<sequence length="234" mass="27775">MEKIIEVLTYTMIFVFVHELNAISYLKENNLENIEYNKNVHSNIVDIINVIMSISISIVYLITSYKIKDNRLYGIDEMGIKVVLVHIALFIYEIFYNIFDEKNVVMFIHHIIVILIFSYSIYRQFLQFYISTGGIVEITNVFLKPLTLFKRNEIFLDKLVYPGIGLFLSFIFARLILLPYVYYILLHDSDYVKQEDIVHYNVGKCIILVIFLLSCYWFMKITRILLKEGKKIFK</sequence>
<keyword evidence="4 5" id="KW-0472">Membrane</keyword>
<dbReference type="InterPro" id="IPR006634">
    <property type="entry name" value="TLC-dom"/>
</dbReference>
<feature type="transmembrane region" description="Helical" evidence="5">
    <location>
        <begin position="7"/>
        <end position="27"/>
    </location>
</feature>
<dbReference type="PANTHER" id="PTHR13439:SF0">
    <property type="entry name" value="TOPOISOMERASE I DAMAGE AFFECTED PROTEIN 4"/>
    <property type="match status" value="1"/>
</dbReference>
<keyword evidence="3 5" id="KW-1133">Transmembrane helix</keyword>
<proteinExistence type="predicted"/>
<dbReference type="PANTHER" id="PTHR13439">
    <property type="entry name" value="CT120 PROTEIN"/>
    <property type="match status" value="1"/>
</dbReference>